<gene>
    <name evidence="2" type="ORF">AQJ67_40980</name>
</gene>
<organism evidence="2 3">
    <name type="scientific">Streptomyces caeruleatus</name>
    <dbReference type="NCBI Taxonomy" id="661399"/>
    <lineage>
        <taxon>Bacteria</taxon>
        <taxon>Bacillati</taxon>
        <taxon>Actinomycetota</taxon>
        <taxon>Actinomycetes</taxon>
        <taxon>Kitasatosporales</taxon>
        <taxon>Streptomycetaceae</taxon>
        <taxon>Streptomyces</taxon>
    </lineage>
</organism>
<dbReference type="GO" id="GO:0016787">
    <property type="term" value="F:hydrolase activity"/>
    <property type="evidence" value="ECO:0007669"/>
    <property type="project" value="UniProtKB-ARBA"/>
</dbReference>
<evidence type="ECO:0000313" key="2">
    <source>
        <dbReference type="EMBL" id="KUN92270.1"/>
    </source>
</evidence>
<evidence type="ECO:0000259" key="1">
    <source>
        <dbReference type="Pfam" id="PF07687"/>
    </source>
</evidence>
<dbReference type="RefSeq" id="WP_062724655.1">
    <property type="nucleotide sequence ID" value="NZ_KQ948945.1"/>
</dbReference>
<dbReference type="InterPro" id="IPR036264">
    <property type="entry name" value="Bact_exopeptidase_dim_dom"/>
</dbReference>
<dbReference type="EMBL" id="LMWY01000060">
    <property type="protein sequence ID" value="KUN92270.1"/>
    <property type="molecule type" value="Genomic_DNA"/>
</dbReference>
<name>A0A101TH36_9ACTN</name>
<dbReference type="Proteomes" id="UP000053429">
    <property type="component" value="Unassembled WGS sequence"/>
</dbReference>
<dbReference type="Gene3D" id="3.30.70.360">
    <property type="match status" value="1"/>
</dbReference>
<protein>
    <recommendedName>
        <fullName evidence="1">Peptidase M20 dimerisation domain-containing protein</fullName>
    </recommendedName>
</protein>
<dbReference type="SUPFAM" id="SSF55031">
    <property type="entry name" value="Bacterial exopeptidase dimerisation domain"/>
    <property type="match status" value="1"/>
</dbReference>
<proteinExistence type="predicted"/>
<comment type="caution">
    <text evidence="2">The sequence shown here is derived from an EMBL/GenBank/DDBJ whole genome shotgun (WGS) entry which is preliminary data.</text>
</comment>
<keyword evidence="3" id="KW-1185">Reference proteome</keyword>
<dbReference type="AlphaFoldDB" id="A0A101TH36"/>
<sequence length="71" mass="7049">MTAAGVEAHAGLDPYAGASAVHALAEAELVTRIAALGSRERGTTVNVGVIRRRVARSGCSGLCSVVAGSCP</sequence>
<dbReference type="STRING" id="661399.AQJ67_40980"/>
<evidence type="ECO:0000313" key="3">
    <source>
        <dbReference type="Proteomes" id="UP000053429"/>
    </source>
</evidence>
<accession>A0A101TH36</accession>
<reference evidence="2 3" key="1">
    <citation type="submission" date="2015-10" db="EMBL/GenBank/DDBJ databases">
        <title>Draft genome sequence of Streptomyces caeruleatus NRRL B-24802, type strain for the species Streptomyces caeruleatus.</title>
        <authorList>
            <person name="Ruckert C."/>
            <person name="Winkler A."/>
            <person name="Kalinowski J."/>
            <person name="Kampfer P."/>
            <person name="Glaeser S."/>
        </authorList>
    </citation>
    <scope>NUCLEOTIDE SEQUENCE [LARGE SCALE GENOMIC DNA]</scope>
    <source>
        <strain evidence="2 3">NRRL B-24802</strain>
    </source>
</reference>
<dbReference type="InterPro" id="IPR011650">
    <property type="entry name" value="Peptidase_M20_dimer"/>
</dbReference>
<dbReference type="Pfam" id="PF07687">
    <property type="entry name" value="M20_dimer"/>
    <property type="match status" value="1"/>
</dbReference>
<feature type="domain" description="Peptidase M20 dimerisation" evidence="1">
    <location>
        <begin position="2"/>
        <end position="64"/>
    </location>
</feature>